<keyword evidence="6" id="KW-0012">Acyltransferase</keyword>
<name>A0A368BLS2_9GAMM</name>
<evidence type="ECO:0000313" key="7">
    <source>
        <dbReference type="EMBL" id="RCL38253.1"/>
    </source>
</evidence>
<proteinExistence type="predicted"/>
<dbReference type="AlphaFoldDB" id="A0A368BLS2"/>
<evidence type="ECO:0000256" key="3">
    <source>
        <dbReference type="ARBA" id="ARBA00022519"/>
    </source>
</evidence>
<keyword evidence="5" id="KW-0472">Membrane</keyword>
<sequence length="288" mass="33769">MTQLNFYLIIAITKFISLLPSSIFKNPNSLIWKLLQTRLKKRRKIIQANINHCFQDKSEEWKTKLVEEIWSQTFFALYANNLAWNASEKRISALDLELSNENVLIEAISKKSGVLLLFRHTLYLELSARLLSLKYKVHGLERPNNNQLIQMIQRDGRLKSVKSLISNSDIKDCVDLLKSGEVILYGPDQDYRNKRSVVSTFFNQDCLTTTVPYTLKKLTGCELIYFDFFKEGDKYQIKFESFDDPLNGSFNFANQLNKKIEKSILQAPHQYLWHHRRFKSQAPEIYDK</sequence>
<evidence type="ECO:0000313" key="8">
    <source>
        <dbReference type="Proteomes" id="UP000252147"/>
    </source>
</evidence>
<reference evidence="7 8" key="1">
    <citation type="journal article" date="2018" name="Microbiome">
        <title>Fine metagenomic profile of the Mediterranean stratified and mixed water columns revealed by assembly and recruitment.</title>
        <authorList>
            <person name="Haro-Moreno J.M."/>
            <person name="Lopez-Perez M."/>
            <person name="De La Torre J.R."/>
            <person name="Picazo A."/>
            <person name="Camacho A."/>
            <person name="Rodriguez-Valera F."/>
        </authorList>
    </citation>
    <scope>NUCLEOTIDE SEQUENCE [LARGE SCALE GENOMIC DNA]</scope>
    <source>
        <strain evidence="7">MED-G83</strain>
    </source>
</reference>
<dbReference type="PANTHER" id="PTHR30606:SF9">
    <property type="entry name" value="LIPID A BIOSYNTHESIS LAUROYLTRANSFERASE"/>
    <property type="match status" value="1"/>
</dbReference>
<dbReference type="Proteomes" id="UP000252147">
    <property type="component" value="Unassembled WGS sequence"/>
</dbReference>
<comment type="subcellular location">
    <subcellularLocation>
        <location evidence="1">Cell inner membrane</location>
    </subcellularLocation>
</comment>
<evidence type="ECO:0000256" key="1">
    <source>
        <dbReference type="ARBA" id="ARBA00004533"/>
    </source>
</evidence>
<dbReference type="CDD" id="cd07984">
    <property type="entry name" value="LPLAT_LABLAT-like"/>
    <property type="match status" value="1"/>
</dbReference>
<organism evidence="7 8">
    <name type="scientific">SAR86 cluster bacterium</name>
    <dbReference type="NCBI Taxonomy" id="2030880"/>
    <lineage>
        <taxon>Bacteria</taxon>
        <taxon>Pseudomonadati</taxon>
        <taxon>Pseudomonadota</taxon>
        <taxon>Gammaproteobacteria</taxon>
        <taxon>SAR86 cluster</taxon>
    </lineage>
</organism>
<protein>
    <recommendedName>
        <fullName evidence="9">Lipid A biosynthesis acyltransferase</fullName>
    </recommendedName>
</protein>
<evidence type="ECO:0000256" key="2">
    <source>
        <dbReference type="ARBA" id="ARBA00022475"/>
    </source>
</evidence>
<dbReference type="GO" id="GO:0005886">
    <property type="term" value="C:plasma membrane"/>
    <property type="evidence" value="ECO:0007669"/>
    <property type="project" value="UniProtKB-SubCell"/>
</dbReference>
<keyword evidence="2" id="KW-1003">Cell membrane</keyword>
<evidence type="ECO:0000256" key="6">
    <source>
        <dbReference type="ARBA" id="ARBA00023315"/>
    </source>
</evidence>
<keyword evidence="3" id="KW-0997">Cell inner membrane</keyword>
<keyword evidence="4" id="KW-0808">Transferase</keyword>
<dbReference type="InterPro" id="IPR004960">
    <property type="entry name" value="LipA_acyltrans"/>
</dbReference>
<evidence type="ECO:0008006" key="9">
    <source>
        <dbReference type="Google" id="ProtNLM"/>
    </source>
</evidence>
<dbReference type="GO" id="GO:0009247">
    <property type="term" value="P:glycolipid biosynthetic process"/>
    <property type="evidence" value="ECO:0007669"/>
    <property type="project" value="UniProtKB-ARBA"/>
</dbReference>
<evidence type="ECO:0000256" key="5">
    <source>
        <dbReference type="ARBA" id="ARBA00023136"/>
    </source>
</evidence>
<comment type="caution">
    <text evidence="7">The sequence shown here is derived from an EMBL/GenBank/DDBJ whole genome shotgun (WGS) entry which is preliminary data.</text>
</comment>
<dbReference type="PANTHER" id="PTHR30606">
    <property type="entry name" value="LIPID A BIOSYNTHESIS LAUROYL ACYLTRANSFERASE"/>
    <property type="match status" value="1"/>
</dbReference>
<gene>
    <name evidence="7" type="ORF">DBW97_03090</name>
</gene>
<evidence type="ECO:0000256" key="4">
    <source>
        <dbReference type="ARBA" id="ARBA00022679"/>
    </source>
</evidence>
<dbReference type="EMBL" id="QOPD01000004">
    <property type="protein sequence ID" value="RCL38253.1"/>
    <property type="molecule type" value="Genomic_DNA"/>
</dbReference>
<dbReference type="Pfam" id="PF03279">
    <property type="entry name" value="Lip_A_acyltrans"/>
    <property type="match status" value="1"/>
</dbReference>
<dbReference type="GO" id="GO:0016746">
    <property type="term" value="F:acyltransferase activity"/>
    <property type="evidence" value="ECO:0007669"/>
    <property type="project" value="UniProtKB-KW"/>
</dbReference>
<accession>A0A368BLS2</accession>